<evidence type="ECO:0000256" key="5">
    <source>
        <dbReference type="ARBA" id="ARBA00023136"/>
    </source>
</evidence>
<keyword evidence="8" id="KW-1185">Reference proteome</keyword>
<reference evidence="7" key="1">
    <citation type="journal article" date="2014" name="Int. J. Syst. Evol. Microbiol.">
        <title>Complete genome of a new Firmicutes species belonging to the dominant human colonic microbiota ('Ruminococcus bicirculans') reveals two chromosomes and a selective capacity to utilize plant glucans.</title>
        <authorList>
            <consortium name="NISC Comparative Sequencing Program"/>
            <person name="Wegmann U."/>
            <person name="Louis P."/>
            <person name="Goesmann A."/>
            <person name="Henrissat B."/>
            <person name="Duncan S.H."/>
            <person name="Flint H.J."/>
        </authorList>
    </citation>
    <scope>NUCLEOTIDE SEQUENCE</scope>
    <source>
        <strain evidence="7">NBRC 109915</strain>
    </source>
</reference>
<dbReference type="EMBL" id="BSNL01000003">
    <property type="protein sequence ID" value="GLQ28859.1"/>
    <property type="molecule type" value="Genomic_DNA"/>
</dbReference>
<keyword evidence="3 6" id="KW-0812">Transmembrane</keyword>
<dbReference type="Pfam" id="PF01810">
    <property type="entry name" value="LysE"/>
    <property type="match status" value="1"/>
</dbReference>
<protein>
    <submittedName>
        <fullName evidence="7">Lysine transporter LysE</fullName>
    </submittedName>
</protein>
<reference evidence="7" key="2">
    <citation type="submission" date="2023-01" db="EMBL/GenBank/DDBJ databases">
        <title>Draft genome sequence of Sulfitobacter pacificus strain NBRC 109915.</title>
        <authorList>
            <person name="Sun Q."/>
            <person name="Mori K."/>
        </authorList>
    </citation>
    <scope>NUCLEOTIDE SEQUENCE</scope>
    <source>
        <strain evidence="7">NBRC 109915</strain>
    </source>
</reference>
<dbReference type="InterPro" id="IPR001123">
    <property type="entry name" value="LeuE-type"/>
</dbReference>
<keyword evidence="4 6" id="KW-1133">Transmembrane helix</keyword>
<evidence type="ECO:0000256" key="4">
    <source>
        <dbReference type="ARBA" id="ARBA00022989"/>
    </source>
</evidence>
<keyword evidence="2" id="KW-1003">Cell membrane</keyword>
<feature type="transmembrane region" description="Helical" evidence="6">
    <location>
        <begin position="109"/>
        <end position="133"/>
    </location>
</feature>
<dbReference type="RefSeq" id="WP_284375868.1">
    <property type="nucleotide sequence ID" value="NZ_BSNL01000003.1"/>
</dbReference>
<dbReference type="PANTHER" id="PTHR30086:SF20">
    <property type="entry name" value="ARGININE EXPORTER PROTEIN ARGO-RELATED"/>
    <property type="match status" value="1"/>
</dbReference>
<organism evidence="7 8">
    <name type="scientific">Sulfitobacter pacificus</name>
    <dbReference type="NCBI Taxonomy" id="1499314"/>
    <lineage>
        <taxon>Bacteria</taxon>
        <taxon>Pseudomonadati</taxon>
        <taxon>Pseudomonadota</taxon>
        <taxon>Alphaproteobacteria</taxon>
        <taxon>Rhodobacterales</taxon>
        <taxon>Roseobacteraceae</taxon>
        <taxon>Sulfitobacter</taxon>
    </lineage>
</organism>
<dbReference type="PANTHER" id="PTHR30086">
    <property type="entry name" value="ARGININE EXPORTER PROTEIN ARGO"/>
    <property type="match status" value="1"/>
</dbReference>
<name>A0ABQ5VNY4_9RHOB</name>
<comment type="subcellular location">
    <subcellularLocation>
        <location evidence="1">Cell membrane</location>
        <topology evidence="1">Multi-pass membrane protein</topology>
    </subcellularLocation>
</comment>
<feature type="transmembrane region" description="Helical" evidence="6">
    <location>
        <begin position="40"/>
        <end position="64"/>
    </location>
</feature>
<evidence type="ECO:0000313" key="7">
    <source>
        <dbReference type="EMBL" id="GLQ28859.1"/>
    </source>
</evidence>
<dbReference type="PIRSF" id="PIRSF006324">
    <property type="entry name" value="LeuE"/>
    <property type="match status" value="1"/>
</dbReference>
<evidence type="ECO:0000256" key="6">
    <source>
        <dbReference type="SAM" id="Phobius"/>
    </source>
</evidence>
<keyword evidence="5 6" id="KW-0472">Membrane</keyword>
<evidence type="ECO:0000313" key="8">
    <source>
        <dbReference type="Proteomes" id="UP001161388"/>
    </source>
</evidence>
<proteinExistence type="predicted"/>
<feature type="transmembrane region" description="Helical" evidence="6">
    <location>
        <begin position="145"/>
        <end position="169"/>
    </location>
</feature>
<feature type="transmembrane region" description="Helical" evidence="6">
    <location>
        <begin position="70"/>
        <end position="88"/>
    </location>
</feature>
<gene>
    <name evidence="7" type="ORF">GCM10007927_36620</name>
</gene>
<dbReference type="Proteomes" id="UP001161388">
    <property type="component" value="Unassembled WGS sequence"/>
</dbReference>
<evidence type="ECO:0000256" key="3">
    <source>
        <dbReference type="ARBA" id="ARBA00022692"/>
    </source>
</evidence>
<evidence type="ECO:0000256" key="2">
    <source>
        <dbReference type="ARBA" id="ARBA00022475"/>
    </source>
</evidence>
<accession>A0ABQ5VNY4</accession>
<feature type="transmembrane region" description="Helical" evidence="6">
    <location>
        <begin position="6"/>
        <end position="33"/>
    </location>
</feature>
<comment type="caution">
    <text evidence="7">The sequence shown here is derived from an EMBL/GenBank/DDBJ whole genome shotgun (WGS) entry which is preliminary data.</text>
</comment>
<sequence length="204" mass="21376">MFDWDFVVFVGALSIAAFSPGPGLAALVATVLANGARRSIWFCVGIICGDLVWLSMSLSGLALIAQQIPAVFTTIKWAGVAYLVYLAVKLWTTPADAAQVSTGSKERGALVRILSGFSITMGNPKAMLFYLALLPSIVTPESLNASMVISLALAVIIVLGTVFAVYVYAAEKARSALTSAQSIRTFNRITGTALGGAAVWIAAK</sequence>
<evidence type="ECO:0000256" key="1">
    <source>
        <dbReference type="ARBA" id="ARBA00004651"/>
    </source>
</evidence>